<dbReference type="CDD" id="cd03022">
    <property type="entry name" value="DsbA_HCCA_Iso"/>
    <property type="match status" value="1"/>
</dbReference>
<dbReference type="InterPro" id="IPR044087">
    <property type="entry name" value="NahD-like"/>
</dbReference>
<dbReference type="GO" id="GO:0018845">
    <property type="term" value="F:2-hydroxychromene-2-carboxylate isomerase activity"/>
    <property type="evidence" value="ECO:0007669"/>
    <property type="project" value="UniProtKB-UniRule"/>
</dbReference>
<dbReference type="Pfam" id="PF01323">
    <property type="entry name" value="DSBA"/>
    <property type="match status" value="1"/>
</dbReference>
<organism evidence="4 5">
    <name type="scientific">Rhodopseudomonas palustris</name>
    <dbReference type="NCBI Taxonomy" id="1076"/>
    <lineage>
        <taxon>Bacteria</taxon>
        <taxon>Pseudomonadati</taxon>
        <taxon>Pseudomonadota</taxon>
        <taxon>Alphaproteobacteria</taxon>
        <taxon>Hyphomicrobiales</taxon>
        <taxon>Nitrobacteraceae</taxon>
        <taxon>Rhodopseudomonas</taxon>
    </lineage>
</organism>
<dbReference type="PANTHER" id="PTHR42943">
    <property type="entry name" value="GLUTATHIONE S-TRANSFERASE KAPPA"/>
    <property type="match status" value="1"/>
</dbReference>
<feature type="domain" description="DSBA-like thioredoxin" evidence="3">
    <location>
        <begin position="5"/>
        <end position="197"/>
    </location>
</feature>
<dbReference type="PIRSF" id="PIRSF006386">
    <property type="entry name" value="HCCAis_GSTk"/>
    <property type="match status" value="1"/>
</dbReference>
<reference evidence="4 5" key="1">
    <citation type="submission" date="2018-06" db="EMBL/GenBank/DDBJ databases">
        <title>Draft Whole-Genome Sequence of the purple photosynthetic bacterium Rhodospeudomonas palustris XCP.</title>
        <authorList>
            <person name="Rayyan A."/>
            <person name="Meyer T.E."/>
            <person name="Kyndt J.A."/>
        </authorList>
    </citation>
    <scope>NUCLEOTIDE SEQUENCE [LARGE SCALE GENOMIC DNA]</scope>
    <source>
        <strain evidence="4 5">XCP</strain>
    </source>
</reference>
<evidence type="ECO:0000256" key="1">
    <source>
        <dbReference type="PIRNR" id="PIRNR006386"/>
    </source>
</evidence>
<evidence type="ECO:0000259" key="3">
    <source>
        <dbReference type="Pfam" id="PF01323"/>
    </source>
</evidence>
<comment type="similarity">
    <text evidence="1">Belongs to the GST superfamily. NadH family.</text>
</comment>
<dbReference type="PANTHER" id="PTHR42943:SF13">
    <property type="entry name" value="GLUTATHIONE S-TRANSFERASE KAPPA-RELATED"/>
    <property type="match status" value="1"/>
</dbReference>
<evidence type="ECO:0000313" key="5">
    <source>
        <dbReference type="Proteomes" id="UP000248134"/>
    </source>
</evidence>
<evidence type="ECO:0000256" key="2">
    <source>
        <dbReference type="PIRSR" id="PIRSR006386-1"/>
    </source>
</evidence>
<dbReference type="EC" id="5.99.1.4" evidence="1"/>
<dbReference type="AlphaFoldDB" id="A0A323UIS4"/>
<comment type="catalytic activity">
    <reaction evidence="1">
        <text>2-hydroxychromene-2-carboxylate = (3E)-4-(2-hydroxyphenyl)-2-oxobut-3-enoate</text>
        <dbReference type="Rhea" id="RHEA:27401"/>
        <dbReference type="ChEBI" id="CHEBI:59350"/>
        <dbReference type="ChEBI" id="CHEBI:59353"/>
        <dbReference type="EC" id="5.99.1.4"/>
    </reaction>
</comment>
<dbReference type="Gene3D" id="3.40.30.10">
    <property type="entry name" value="Glutaredoxin"/>
    <property type="match status" value="1"/>
</dbReference>
<dbReference type="OrthoDB" id="5244108at2"/>
<dbReference type="RefSeq" id="WP_110787552.1">
    <property type="nucleotide sequence ID" value="NZ_QKQS01000023.1"/>
</dbReference>
<accession>A0A323UIS4</accession>
<keyword evidence="1 4" id="KW-0413">Isomerase</keyword>
<dbReference type="GO" id="GO:0004602">
    <property type="term" value="F:glutathione peroxidase activity"/>
    <property type="evidence" value="ECO:0007669"/>
    <property type="project" value="TreeGrafter"/>
</dbReference>
<dbReference type="InterPro" id="IPR051924">
    <property type="entry name" value="GST_Kappa/NadH"/>
</dbReference>
<comment type="caution">
    <text evidence="4">The sequence shown here is derived from an EMBL/GenBank/DDBJ whole genome shotgun (WGS) entry which is preliminary data.</text>
</comment>
<name>A0A323UIS4_RHOPL</name>
<dbReference type="GO" id="GO:0004364">
    <property type="term" value="F:glutathione transferase activity"/>
    <property type="evidence" value="ECO:0007669"/>
    <property type="project" value="TreeGrafter"/>
</dbReference>
<dbReference type="Proteomes" id="UP000248134">
    <property type="component" value="Unassembled WGS sequence"/>
</dbReference>
<protein>
    <recommendedName>
        <fullName evidence="1">2-hydroxychromene-2-carboxylate isomerase</fullName>
        <ecNumber evidence="1">5.99.1.4</ecNumber>
    </recommendedName>
</protein>
<sequence>MSRRIDYYFSFQSPWAYIGHQSLRRLVETYALELSYKPVLLGELFSETGGLPLAKRHPARQLYRAVELQRWRDKRGLDFKLWPKHWPFDARLADGVVIAALADGLDPEPYLQRAYAAVWERELDLTQKAVLTELANAAGLPGERLVAQAGSDQIRAAYEQNRLDAIAANVFGSPAYVLDGEVFWGQDRIELLEDALKSGREPYRPVDRAPI</sequence>
<feature type="active site" description="Nucleophile" evidence="2">
    <location>
        <position position="13"/>
    </location>
</feature>
<dbReference type="InterPro" id="IPR014440">
    <property type="entry name" value="HCCAis_GSTk"/>
</dbReference>
<dbReference type="InterPro" id="IPR036249">
    <property type="entry name" value="Thioredoxin-like_sf"/>
</dbReference>
<dbReference type="GO" id="GO:1901170">
    <property type="term" value="P:naphthalene catabolic process"/>
    <property type="evidence" value="ECO:0007669"/>
    <property type="project" value="InterPro"/>
</dbReference>
<gene>
    <name evidence="4" type="ORF">DNX69_19575</name>
</gene>
<evidence type="ECO:0000313" key="4">
    <source>
        <dbReference type="EMBL" id="PZA11470.1"/>
    </source>
</evidence>
<dbReference type="GO" id="GO:0006749">
    <property type="term" value="P:glutathione metabolic process"/>
    <property type="evidence" value="ECO:0007669"/>
    <property type="project" value="TreeGrafter"/>
</dbReference>
<dbReference type="SUPFAM" id="SSF52833">
    <property type="entry name" value="Thioredoxin-like"/>
    <property type="match status" value="1"/>
</dbReference>
<dbReference type="EMBL" id="QKQS01000023">
    <property type="protein sequence ID" value="PZA11470.1"/>
    <property type="molecule type" value="Genomic_DNA"/>
</dbReference>
<proteinExistence type="inferred from homology"/>
<dbReference type="InterPro" id="IPR001853">
    <property type="entry name" value="DSBA-like_thioredoxin_dom"/>
</dbReference>